<dbReference type="EMBL" id="MT143382">
    <property type="protein sequence ID" value="QJA96239.1"/>
    <property type="molecule type" value="Genomic_DNA"/>
</dbReference>
<organism evidence="1">
    <name type="scientific">viral metagenome</name>
    <dbReference type="NCBI Taxonomy" id="1070528"/>
    <lineage>
        <taxon>unclassified sequences</taxon>
        <taxon>metagenomes</taxon>
        <taxon>organismal metagenomes</taxon>
    </lineage>
</organism>
<evidence type="ECO:0000313" key="1">
    <source>
        <dbReference type="EMBL" id="QJA80998.1"/>
    </source>
</evidence>
<accession>A0A6M3KHN5</accession>
<protein>
    <submittedName>
        <fullName evidence="1">Uncharacterized protein</fullName>
    </submittedName>
</protein>
<reference evidence="1" key="1">
    <citation type="submission" date="2020-03" db="EMBL/GenBank/DDBJ databases">
        <title>The deep terrestrial virosphere.</title>
        <authorList>
            <person name="Holmfeldt K."/>
            <person name="Nilsson E."/>
            <person name="Simone D."/>
            <person name="Lopez-Fernandez M."/>
            <person name="Wu X."/>
            <person name="de Brujin I."/>
            <person name="Lundin D."/>
            <person name="Andersson A."/>
            <person name="Bertilsson S."/>
            <person name="Dopson M."/>
        </authorList>
    </citation>
    <scope>NUCLEOTIDE SEQUENCE</scope>
    <source>
        <strain evidence="1">MM415A00613</strain>
        <strain evidence="2">MM415B04876</strain>
    </source>
</reference>
<sequence length="107" mass="12233">MSAPHGSCYKCEQALTRIEARDRSHVCAPHPLAEVKAFQKRERAKRKAGRPFKTFYVSGHKPCYHLCVRVQGYPFIGSIAQFERFRYAQHVANALNDVMPQPTRSEA</sequence>
<dbReference type="AlphaFoldDB" id="A0A6M3KHN5"/>
<proteinExistence type="predicted"/>
<evidence type="ECO:0000313" key="2">
    <source>
        <dbReference type="EMBL" id="QJA96239.1"/>
    </source>
</evidence>
<gene>
    <name evidence="1" type="ORF">MM415A00613_0045</name>
    <name evidence="2" type="ORF">MM415B04876_0002</name>
</gene>
<dbReference type="EMBL" id="MT142443">
    <property type="protein sequence ID" value="QJA80998.1"/>
    <property type="molecule type" value="Genomic_DNA"/>
</dbReference>
<name>A0A6M3KHN5_9ZZZZ</name>